<sequence>MLASGSSPRPKRSLERDEDGRLRFQGCSSIREFEFLGKLGEGTFGEVYKARSKRAGSLVALKKILMHNEKDGFPITALREINFSRYYHTRTYTASEMAVNGAEVLLLLGRTLVSNTSLTTANLLINNAGVLQIADFGLARPYDEAPPVAGKGGGEAKREYTTLVVTRWYRPPELLLQLRRYTTAIDLWGAGCVFGEMFKGKPILAGTSDLNQAQLIFNLVGSPTEENMPGWSSLPGAEPIRSFGFKRPTLATVFHEQGPVAISLLTELLRLDWRKRINAIDALKHPYFTTPPLPAKPGDLPSFEDSHELDRRKFRGQKAALPPAPAGGSVGMGAHGEWTSGSSRGAPTTDPKKSRVPQAARSGYGNNMHPSSRPPYDSRMPDPVHGHKRKASGEPHSHLPAWQRDANLPPKPPAPANPQWQTGSRRGGGPGQDSRRDRPPIPRGGGGIGDGGRDSYVPNYVGGGNDRYRSGGDGPMPPRRDNIDPASRDRYWRPSRSRSPEMRDRSRSGDPGSLSHHLYRR</sequence>
<evidence type="ECO:0000256" key="8">
    <source>
        <dbReference type="ARBA" id="ARBA00048367"/>
    </source>
</evidence>
<dbReference type="Gene3D" id="1.10.510.10">
    <property type="entry name" value="Transferase(Phosphotransferase) domain 1"/>
    <property type="match status" value="1"/>
</dbReference>
<feature type="domain" description="Protein kinase" evidence="11">
    <location>
        <begin position="1"/>
        <end position="288"/>
    </location>
</feature>
<protein>
    <submittedName>
        <fullName evidence="12">CMGC/CDK protein kinase</fullName>
    </submittedName>
</protein>
<dbReference type="Pfam" id="PF00069">
    <property type="entry name" value="Pkinase"/>
    <property type="match status" value="1"/>
</dbReference>
<dbReference type="InterPro" id="IPR017441">
    <property type="entry name" value="Protein_kinase_ATP_BS"/>
</dbReference>
<dbReference type="OrthoDB" id="28397at2759"/>
<dbReference type="eggNOG" id="KOG0600">
    <property type="taxonomic scope" value="Eukaryota"/>
</dbReference>
<evidence type="ECO:0000256" key="4">
    <source>
        <dbReference type="ARBA" id="ARBA00022741"/>
    </source>
</evidence>
<feature type="compositionally biased region" description="Basic and acidic residues" evidence="10">
    <location>
        <begin position="379"/>
        <end position="397"/>
    </location>
</feature>
<evidence type="ECO:0000256" key="9">
    <source>
        <dbReference type="PROSITE-ProRule" id="PRU10141"/>
    </source>
</evidence>
<comment type="catalytic activity">
    <reaction evidence="7">
        <text>L-threonyl-[protein] + ATP = O-phospho-L-threonyl-[protein] + ADP + H(+)</text>
        <dbReference type="Rhea" id="RHEA:46608"/>
        <dbReference type="Rhea" id="RHEA-COMP:11060"/>
        <dbReference type="Rhea" id="RHEA-COMP:11605"/>
        <dbReference type="ChEBI" id="CHEBI:15378"/>
        <dbReference type="ChEBI" id="CHEBI:30013"/>
        <dbReference type="ChEBI" id="CHEBI:30616"/>
        <dbReference type="ChEBI" id="CHEBI:61977"/>
        <dbReference type="ChEBI" id="CHEBI:456216"/>
        <dbReference type="EC" id="2.7.11.22"/>
    </reaction>
</comment>
<feature type="binding site" evidence="9">
    <location>
        <position position="62"/>
    </location>
    <ligand>
        <name>ATP</name>
        <dbReference type="ChEBI" id="CHEBI:30616"/>
    </ligand>
</feature>
<dbReference type="GO" id="GO:0032968">
    <property type="term" value="P:positive regulation of transcription elongation by RNA polymerase II"/>
    <property type="evidence" value="ECO:0007669"/>
    <property type="project" value="EnsemblFungi"/>
</dbReference>
<dbReference type="InterPro" id="IPR050108">
    <property type="entry name" value="CDK"/>
</dbReference>
<dbReference type="PANTHER" id="PTHR24056:SF233">
    <property type="entry name" value="CYCLIN-DEPENDENT KINASE 9"/>
    <property type="match status" value="1"/>
</dbReference>
<reference evidence="13" key="1">
    <citation type="journal article" date="2012" name="MBio">
        <title>Comparative genome analysis of Trichophyton rubrum and related dermatophytes reveals candidate genes involved in infection.</title>
        <authorList>
            <person name="Martinez D.A."/>
            <person name="Oliver B.G."/>
            <person name="Graeser Y."/>
            <person name="Goldberg J.M."/>
            <person name="Li W."/>
            <person name="Martinez-Rossi N.M."/>
            <person name="Monod M."/>
            <person name="Shelest E."/>
            <person name="Barton R.C."/>
            <person name="Birch E."/>
            <person name="Brakhage A.A."/>
            <person name="Chen Z."/>
            <person name="Gurr S.J."/>
            <person name="Heiman D."/>
            <person name="Heitman J."/>
            <person name="Kosti I."/>
            <person name="Rossi A."/>
            <person name="Saif S."/>
            <person name="Samalova M."/>
            <person name="Saunders C.W."/>
            <person name="Shea T."/>
            <person name="Summerbell R.C."/>
            <person name="Xu J."/>
            <person name="Young S."/>
            <person name="Zeng Q."/>
            <person name="Birren B.W."/>
            <person name="Cuomo C.A."/>
            <person name="White T.C."/>
        </authorList>
    </citation>
    <scope>NUCLEOTIDE SEQUENCE [LARGE SCALE GENOMIC DNA]</scope>
    <source>
        <strain evidence="13">ATCC MYA-4606 / CBS 127.97</strain>
    </source>
</reference>
<dbReference type="VEuPathDB" id="FungiDB:TEQG_03166"/>
<evidence type="ECO:0000256" key="6">
    <source>
        <dbReference type="ARBA" id="ARBA00022840"/>
    </source>
</evidence>
<dbReference type="GO" id="GO:0005524">
    <property type="term" value="F:ATP binding"/>
    <property type="evidence" value="ECO:0007669"/>
    <property type="project" value="UniProtKB-UniRule"/>
</dbReference>
<dbReference type="Gene3D" id="3.30.200.20">
    <property type="entry name" value="Phosphorylase Kinase, domain 1"/>
    <property type="match status" value="1"/>
</dbReference>
<keyword evidence="6 9" id="KW-0067">ATP-binding</keyword>
<evidence type="ECO:0000256" key="10">
    <source>
        <dbReference type="SAM" id="MobiDB-lite"/>
    </source>
</evidence>
<keyword evidence="3" id="KW-0808">Transferase</keyword>
<gene>
    <name evidence="12" type="ORF">TEQG_03166</name>
</gene>
<organism evidence="12 13">
    <name type="scientific">Trichophyton equinum (strain ATCC MYA-4606 / CBS 127.97)</name>
    <name type="common">Horse ringworm fungus</name>
    <dbReference type="NCBI Taxonomy" id="559882"/>
    <lineage>
        <taxon>Eukaryota</taxon>
        <taxon>Fungi</taxon>
        <taxon>Dikarya</taxon>
        <taxon>Ascomycota</taxon>
        <taxon>Pezizomycotina</taxon>
        <taxon>Eurotiomycetes</taxon>
        <taxon>Eurotiomycetidae</taxon>
        <taxon>Onygenales</taxon>
        <taxon>Arthrodermataceae</taxon>
        <taxon>Trichophyton</taxon>
    </lineage>
</organism>
<accession>F2PQG6</accession>
<dbReference type="InterPro" id="IPR000719">
    <property type="entry name" value="Prot_kinase_dom"/>
</dbReference>
<dbReference type="GO" id="GO:0030643">
    <property type="term" value="P:intracellular phosphate ion homeostasis"/>
    <property type="evidence" value="ECO:0007669"/>
    <property type="project" value="EnsemblFungi"/>
</dbReference>
<proteinExistence type="predicted"/>
<dbReference type="GO" id="GO:0004693">
    <property type="term" value="F:cyclin-dependent protein serine/threonine kinase activity"/>
    <property type="evidence" value="ECO:0007669"/>
    <property type="project" value="UniProtKB-EC"/>
</dbReference>
<evidence type="ECO:0000256" key="3">
    <source>
        <dbReference type="ARBA" id="ARBA00022679"/>
    </source>
</evidence>
<comment type="subcellular location">
    <subcellularLocation>
        <location evidence="1">Nucleus</location>
    </subcellularLocation>
</comment>
<dbReference type="InterPro" id="IPR011009">
    <property type="entry name" value="Kinase-like_dom_sf"/>
</dbReference>
<evidence type="ECO:0000259" key="11">
    <source>
        <dbReference type="PROSITE" id="PS50011"/>
    </source>
</evidence>
<keyword evidence="13" id="KW-1185">Reference proteome</keyword>
<dbReference type="PROSITE" id="PS50011">
    <property type="entry name" value="PROTEIN_KINASE_DOM"/>
    <property type="match status" value="1"/>
</dbReference>
<dbReference type="SUPFAM" id="SSF56112">
    <property type="entry name" value="Protein kinase-like (PK-like)"/>
    <property type="match status" value="1"/>
</dbReference>
<evidence type="ECO:0000256" key="1">
    <source>
        <dbReference type="ARBA" id="ARBA00004123"/>
    </source>
</evidence>
<dbReference type="HOGENOM" id="CLU_000288_181_21_1"/>
<keyword evidence="2" id="KW-0723">Serine/threonine-protein kinase</keyword>
<evidence type="ECO:0000313" key="13">
    <source>
        <dbReference type="Proteomes" id="UP000009169"/>
    </source>
</evidence>
<dbReference type="GO" id="GO:0070691">
    <property type="term" value="C:P-TEFb complex"/>
    <property type="evidence" value="ECO:0007669"/>
    <property type="project" value="EnsemblFungi"/>
</dbReference>
<dbReference type="PANTHER" id="PTHR24056">
    <property type="entry name" value="CELL DIVISION PROTEIN KINASE"/>
    <property type="match status" value="1"/>
</dbReference>
<name>F2PQG6_TRIEC</name>
<evidence type="ECO:0000256" key="5">
    <source>
        <dbReference type="ARBA" id="ARBA00022777"/>
    </source>
</evidence>
<keyword evidence="4 9" id="KW-0547">Nucleotide-binding</keyword>
<dbReference type="Proteomes" id="UP000009169">
    <property type="component" value="Unassembled WGS sequence"/>
</dbReference>
<feature type="region of interest" description="Disordered" evidence="10">
    <location>
        <begin position="318"/>
        <end position="521"/>
    </location>
</feature>
<keyword evidence="5 12" id="KW-0418">Kinase</keyword>
<dbReference type="EMBL" id="DS995731">
    <property type="protein sequence ID" value="EGE04134.1"/>
    <property type="molecule type" value="Genomic_DNA"/>
</dbReference>
<evidence type="ECO:0000256" key="2">
    <source>
        <dbReference type="ARBA" id="ARBA00022527"/>
    </source>
</evidence>
<evidence type="ECO:0000256" key="7">
    <source>
        <dbReference type="ARBA" id="ARBA00047811"/>
    </source>
</evidence>
<dbReference type="AlphaFoldDB" id="F2PQG6"/>
<feature type="compositionally biased region" description="Basic and acidic residues" evidence="10">
    <location>
        <begin position="478"/>
        <end position="508"/>
    </location>
</feature>
<comment type="catalytic activity">
    <reaction evidence="8">
        <text>L-seryl-[protein] + ATP = O-phospho-L-seryl-[protein] + ADP + H(+)</text>
        <dbReference type="Rhea" id="RHEA:17989"/>
        <dbReference type="Rhea" id="RHEA-COMP:9863"/>
        <dbReference type="Rhea" id="RHEA-COMP:11604"/>
        <dbReference type="ChEBI" id="CHEBI:15378"/>
        <dbReference type="ChEBI" id="CHEBI:29999"/>
        <dbReference type="ChEBI" id="CHEBI:30616"/>
        <dbReference type="ChEBI" id="CHEBI:83421"/>
        <dbReference type="ChEBI" id="CHEBI:456216"/>
        <dbReference type="EC" id="2.7.11.22"/>
    </reaction>
</comment>
<dbReference type="GO" id="GO:0000785">
    <property type="term" value="C:chromatin"/>
    <property type="evidence" value="ECO:0007669"/>
    <property type="project" value="EnsemblFungi"/>
</dbReference>
<dbReference type="GO" id="GO:0070693">
    <property type="term" value="C:P-TEFb-cap methyltransferase complex"/>
    <property type="evidence" value="ECO:0007669"/>
    <property type="project" value="EnsemblFungi"/>
</dbReference>
<evidence type="ECO:0000313" key="12">
    <source>
        <dbReference type="EMBL" id="EGE04134.1"/>
    </source>
</evidence>
<dbReference type="PROSITE" id="PS00107">
    <property type="entry name" value="PROTEIN_KINASE_ATP"/>
    <property type="match status" value="1"/>
</dbReference>